<keyword evidence="3" id="KW-1185">Reference proteome</keyword>
<protein>
    <submittedName>
        <fullName evidence="2">Uncharacterized protein</fullName>
    </submittedName>
</protein>
<dbReference type="AlphaFoldDB" id="A0A1A9UPA6"/>
<evidence type="ECO:0000256" key="1">
    <source>
        <dbReference type="SAM" id="MobiDB-lite"/>
    </source>
</evidence>
<feature type="region of interest" description="Disordered" evidence="1">
    <location>
        <begin position="170"/>
        <end position="195"/>
    </location>
</feature>
<dbReference type="STRING" id="7395.A0A1A9UPA6"/>
<evidence type="ECO:0000313" key="3">
    <source>
        <dbReference type="Proteomes" id="UP000078200"/>
    </source>
</evidence>
<reference evidence="2" key="1">
    <citation type="submission" date="2020-05" db="UniProtKB">
        <authorList>
            <consortium name="EnsemblMetazoa"/>
        </authorList>
    </citation>
    <scope>IDENTIFICATION</scope>
    <source>
        <strain evidence="2">TTRI</strain>
    </source>
</reference>
<evidence type="ECO:0000313" key="2">
    <source>
        <dbReference type="EnsemblMetazoa" id="GAUT011072-PA"/>
    </source>
</evidence>
<dbReference type="Proteomes" id="UP000078200">
    <property type="component" value="Unassembled WGS sequence"/>
</dbReference>
<name>A0A1A9UPA6_GLOAU</name>
<dbReference type="VEuPathDB" id="VectorBase:GAUT011072"/>
<dbReference type="EnsemblMetazoa" id="GAUT011072-RA">
    <property type="protein sequence ID" value="GAUT011072-PA"/>
    <property type="gene ID" value="GAUT011072"/>
</dbReference>
<accession>A0A1A9UPA6</accession>
<sequence>MTGTAEDLRRTTAGEQEDVLRSVSLQNKSPDYKNYPISGLYASTTLQQQQSTASLALTSCTSLTFHQEVLALQGLPDAKDLHNMSLVGSYGSHLLHSFHPHLLQTLNHNMLANGSAAAASYFASERAGLTKPSVLTNFQLPSAFSPPKYIGISLDQNLFNGNDSFRTDSASPTCTSHESLEGSNDYDGEKGKICR</sequence>
<organism evidence="2 3">
    <name type="scientific">Glossina austeni</name>
    <name type="common">Savannah tsetse fly</name>
    <dbReference type="NCBI Taxonomy" id="7395"/>
    <lineage>
        <taxon>Eukaryota</taxon>
        <taxon>Metazoa</taxon>
        <taxon>Ecdysozoa</taxon>
        <taxon>Arthropoda</taxon>
        <taxon>Hexapoda</taxon>
        <taxon>Insecta</taxon>
        <taxon>Pterygota</taxon>
        <taxon>Neoptera</taxon>
        <taxon>Endopterygota</taxon>
        <taxon>Diptera</taxon>
        <taxon>Brachycera</taxon>
        <taxon>Muscomorpha</taxon>
        <taxon>Hippoboscoidea</taxon>
        <taxon>Glossinidae</taxon>
        <taxon>Glossina</taxon>
    </lineage>
</organism>
<proteinExistence type="predicted"/>